<proteinExistence type="predicted"/>
<comment type="caution">
    <text evidence="1">The sequence shown here is derived from an EMBL/GenBank/DDBJ whole genome shotgun (WGS) entry which is preliminary data.</text>
</comment>
<organism evidence="1 2">
    <name type="scientific">Caerostris extrusa</name>
    <name type="common">Bark spider</name>
    <name type="synonym">Caerostris bankana</name>
    <dbReference type="NCBI Taxonomy" id="172846"/>
    <lineage>
        <taxon>Eukaryota</taxon>
        <taxon>Metazoa</taxon>
        <taxon>Ecdysozoa</taxon>
        <taxon>Arthropoda</taxon>
        <taxon>Chelicerata</taxon>
        <taxon>Arachnida</taxon>
        <taxon>Araneae</taxon>
        <taxon>Araneomorphae</taxon>
        <taxon>Entelegynae</taxon>
        <taxon>Araneoidea</taxon>
        <taxon>Araneidae</taxon>
        <taxon>Caerostris</taxon>
    </lineage>
</organism>
<evidence type="ECO:0000313" key="1">
    <source>
        <dbReference type="EMBL" id="GIY11616.1"/>
    </source>
</evidence>
<accession>A0AAV4QTF7</accession>
<keyword evidence="2" id="KW-1185">Reference proteome</keyword>
<sequence>MTKNLTKHYEYSEMLRPLALEVINNIPSQALVICTDGTKYDSERTVSGVFMKSGFRYRFRNLDHSLMFRSVLITIKSP</sequence>
<evidence type="ECO:0008006" key="3">
    <source>
        <dbReference type="Google" id="ProtNLM"/>
    </source>
</evidence>
<dbReference type="EMBL" id="BPLR01006667">
    <property type="protein sequence ID" value="GIY11616.1"/>
    <property type="molecule type" value="Genomic_DNA"/>
</dbReference>
<dbReference type="Proteomes" id="UP001054945">
    <property type="component" value="Unassembled WGS sequence"/>
</dbReference>
<protein>
    <recommendedName>
        <fullName evidence="3">Transposase</fullName>
    </recommendedName>
</protein>
<reference evidence="1 2" key="1">
    <citation type="submission" date="2021-06" db="EMBL/GenBank/DDBJ databases">
        <title>Caerostris extrusa draft genome.</title>
        <authorList>
            <person name="Kono N."/>
            <person name="Arakawa K."/>
        </authorList>
    </citation>
    <scope>NUCLEOTIDE SEQUENCE [LARGE SCALE GENOMIC DNA]</scope>
</reference>
<evidence type="ECO:0000313" key="2">
    <source>
        <dbReference type="Proteomes" id="UP001054945"/>
    </source>
</evidence>
<gene>
    <name evidence="1" type="ORF">CEXT_20561</name>
</gene>
<name>A0AAV4QTF7_CAEEX</name>
<dbReference type="AlphaFoldDB" id="A0AAV4QTF7"/>